<feature type="signal peptide" evidence="1">
    <location>
        <begin position="1"/>
        <end position="19"/>
    </location>
</feature>
<accession>A0A166AE11</accession>
<keyword evidence="1" id="KW-0732">Signal</keyword>
<dbReference type="AlphaFoldDB" id="A0A166AE11"/>
<evidence type="ECO:0000313" key="3">
    <source>
        <dbReference type="Proteomes" id="UP000077266"/>
    </source>
</evidence>
<proteinExistence type="predicted"/>
<protein>
    <recommendedName>
        <fullName evidence="4">Granulins domain-containing protein</fullName>
    </recommendedName>
</protein>
<dbReference type="Proteomes" id="UP000077266">
    <property type="component" value="Unassembled WGS sequence"/>
</dbReference>
<evidence type="ECO:0008006" key="4">
    <source>
        <dbReference type="Google" id="ProtNLM"/>
    </source>
</evidence>
<evidence type="ECO:0000256" key="1">
    <source>
        <dbReference type="SAM" id="SignalP"/>
    </source>
</evidence>
<gene>
    <name evidence="2" type="ORF">EXIGLDRAFT_107500</name>
</gene>
<reference evidence="2 3" key="1">
    <citation type="journal article" date="2016" name="Mol. Biol. Evol.">
        <title>Comparative Genomics of Early-Diverging Mushroom-Forming Fungi Provides Insights into the Origins of Lignocellulose Decay Capabilities.</title>
        <authorList>
            <person name="Nagy L.G."/>
            <person name="Riley R."/>
            <person name="Tritt A."/>
            <person name="Adam C."/>
            <person name="Daum C."/>
            <person name="Floudas D."/>
            <person name="Sun H."/>
            <person name="Yadav J.S."/>
            <person name="Pangilinan J."/>
            <person name="Larsson K.H."/>
            <person name="Matsuura K."/>
            <person name="Barry K."/>
            <person name="Labutti K."/>
            <person name="Kuo R."/>
            <person name="Ohm R.A."/>
            <person name="Bhattacharya S.S."/>
            <person name="Shirouzu T."/>
            <person name="Yoshinaga Y."/>
            <person name="Martin F.M."/>
            <person name="Grigoriev I.V."/>
            <person name="Hibbett D.S."/>
        </authorList>
    </citation>
    <scope>NUCLEOTIDE SEQUENCE [LARGE SCALE GENOMIC DNA]</scope>
    <source>
        <strain evidence="2 3">HHB12029</strain>
    </source>
</reference>
<name>A0A166AE11_EXIGL</name>
<sequence length="169" mass="18356">MRRRSLLLPLLIALPTACAEDLFKDWTLRQFYNYANSSRGVDGLESRAVLERALKCPNPTMCTNATMRRPITLSRLLSVDRHVLQSCALGRRTAAIRRHIVSLRCAFPFYAVVVSHSCPLKIPLGCCPDAAVTCGGKYCCLPGASCCPAGGCCNPGEACCPGLADRYES</sequence>
<feature type="chain" id="PRO_5007870570" description="Granulins domain-containing protein" evidence="1">
    <location>
        <begin position="20"/>
        <end position="169"/>
    </location>
</feature>
<evidence type="ECO:0000313" key="2">
    <source>
        <dbReference type="EMBL" id="KZV90989.1"/>
    </source>
</evidence>
<dbReference type="EMBL" id="KV426037">
    <property type="protein sequence ID" value="KZV90989.1"/>
    <property type="molecule type" value="Genomic_DNA"/>
</dbReference>
<keyword evidence="3" id="KW-1185">Reference proteome</keyword>
<dbReference type="InParanoid" id="A0A166AE11"/>
<organism evidence="2 3">
    <name type="scientific">Exidia glandulosa HHB12029</name>
    <dbReference type="NCBI Taxonomy" id="1314781"/>
    <lineage>
        <taxon>Eukaryota</taxon>
        <taxon>Fungi</taxon>
        <taxon>Dikarya</taxon>
        <taxon>Basidiomycota</taxon>
        <taxon>Agaricomycotina</taxon>
        <taxon>Agaricomycetes</taxon>
        <taxon>Auriculariales</taxon>
        <taxon>Exidiaceae</taxon>
        <taxon>Exidia</taxon>
    </lineage>
</organism>